<gene>
    <name evidence="1" type="ORF">METZ01_LOCUS504790</name>
</gene>
<protein>
    <submittedName>
        <fullName evidence="1">Uncharacterized protein</fullName>
    </submittedName>
</protein>
<name>A0A383E550_9ZZZZ</name>
<dbReference type="AlphaFoldDB" id="A0A383E550"/>
<proteinExistence type="predicted"/>
<sequence>MPNTAQFYPHMLYPGTGSFKWADENGYVKTKNWADWLTPDGLHNTVLELPGLTPDDLLNWSNKGRLDFYLNPKYLRKMFMQAIISPREGIRMLISGKTFFKHLINYLLFKMGLKKKNDSQQSIALVD</sequence>
<dbReference type="EMBL" id="UINC01222945">
    <property type="protein sequence ID" value="SVE51936.1"/>
    <property type="molecule type" value="Genomic_DNA"/>
</dbReference>
<organism evidence="1">
    <name type="scientific">marine metagenome</name>
    <dbReference type="NCBI Taxonomy" id="408172"/>
    <lineage>
        <taxon>unclassified sequences</taxon>
        <taxon>metagenomes</taxon>
        <taxon>ecological metagenomes</taxon>
    </lineage>
</organism>
<reference evidence="1" key="1">
    <citation type="submission" date="2018-05" db="EMBL/GenBank/DDBJ databases">
        <authorList>
            <person name="Lanie J.A."/>
            <person name="Ng W.-L."/>
            <person name="Kazmierczak K.M."/>
            <person name="Andrzejewski T.M."/>
            <person name="Davidsen T.M."/>
            <person name="Wayne K.J."/>
            <person name="Tettelin H."/>
            <person name="Glass J.I."/>
            <person name="Rusch D."/>
            <person name="Podicherti R."/>
            <person name="Tsui H.-C.T."/>
            <person name="Winkler M.E."/>
        </authorList>
    </citation>
    <scope>NUCLEOTIDE SEQUENCE</scope>
</reference>
<evidence type="ECO:0000313" key="1">
    <source>
        <dbReference type="EMBL" id="SVE51936.1"/>
    </source>
</evidence>
<accession>A0A383E550</accession>